<dbReference type="RefSeq" id="WP_271713787.1">
    <property type="nucleotide sequence ID" value="NZ_AP024169.1"/>
</dbReference>
<keyword evidence="2" id="KW-1185">Reference proteome</keyword>
<accession>A0A7R7EPR7</accession>
<dbReference type="EMBL" id="AP024169">
    <property type="protein sequence ID" value="BCN32769.1"/>
    <property type="molecule type" value="Genomic_DNA"/>
</dbReference>
<evidence type="ECO:0000313" key="2">
    <source>
        <dbReference type="Proteomes" id="UP000595897"/>
    </source>
</evidence>
<dbReference type="Proteomes" id="UP000595897">
    <property type="component" value="Chromosome"/>
</dbReference>
<reference evidence="1 2" key="1">
    <citation type="submission" date="2020-11" db="EMBL/GenBank/DDBJ databases">
        <title>Draft genome sequencing of a Lachnospiraceae strain isolated from anoxic soil subjected to BSD treatment.</title>
        <authorList>
            <person name="Uek A."/>
            <person name="Tonouchi A."/>
        </authorList>
    </citation>
    <scope>NUCLEOTIDE SEQUENCE [LARGE SCALE GENOMIC DNA]</scope>
    <source>
        <strain evidence="1 2">TB5</strain>
    </source>
</reference>
<organism evidence="1 2">
    <name type="scientific">Anaeromicropila herbilytica</name>
    <dbReference type="NCBI Taxonomy" id="2785025"/>
    <lineage>
        <taxon>Bacteria</taxon>
        <taxon>Bacillati</taxon>
        <taxon>Bacillota</taxon>
        <taxon>Clostridia</taxon>
        <taxon>Lachnospirales</taxon>
        <taxon>Lachnospiraceae</taxon>
        <taxon>Anaeromicropila</taxon>
    </lineage>
</organism>
<protein>
    <recommendedName>
        <fullName evidence="3">Flagellar protein</fullName>
    </recommendedName>
</protein>
<sequence length="137" mass="15878">MEILNCRDCGKLYSYTSGPRLCPECVKKLDEKFIEVKEYIRENPGVSLYQVSEEMEVSVNQIKAWIREERLAFTEESTITIQCDSCGKEIKTGRYCKECKAKLINNLQGTYSGKESDLAYVENPLSKLRFQDNKNKR</sequence>
<dbReference type="KEGG" id="ahb:bsdtb5_40640"/>
<evidence type="ECO:0008006" key="3">
    <source>
        <dbReference type="Google" id="ProtNLM"/>
    </source>
</evidence>
<dbReference type="AlphaFoldDB" id="A0A7R7EPR7"/>
<gene>
    <name evidence="1" type="ORF">bsdtb5_40640</name>
</gene>
<proteinExistence type="predicted"/>
<evidence type="ECO:0000313" key="1">
    <source>
        <dbReference type="EMBL" id="BCN32769.1"/>
    </source>
</evidence>
<name>A0A7R7EPR7_9FIRM</name>